<proteinExistence type="predicted"/>
<dbReference type="Proteomes" id="UP000464577">
    <property type="component" value="Chromosome"/>
</dbReference>
<evidence type="ECO:0000313" key="3">
    <source>
        <dbReference type="EMBL" id="QHW00431.1"/>
    </source>
</evidence>
<evidence type="ECO:0000259" key="2">
    <source>
        <dbReference type="Pfam" id="PF17761"/>
    </source>
</evidence>
<dbReference type="RefSeq" id="WP_162390822.1">
    <property type="nucleotide sequence ID" value="NZ_CP045997.1"/>
</dbReference>
<organism evidence="3 4">
    <name type="scientific">Spirosoma endbachense</name>
    <dbReference type="NCBI Taxonomy" id="2666025"/>
    <lineage>
        <taxon>Bacteria</taxon>
        <taxon>Pseudomonadati</taxon>
        <taxon>Bacteroidota</taxon>
        <taxon>Cytophagia</taxon>
        <taxon>Cytophagales</taxon>
        <taxon>Cytophagaceae</taxon>
        <taxon>Spirosoma</taxon>
    </lineage>
</organism>
<dbReference type="Pfam" id="PF17761">
    <property type="entry name" value="DUF1016_N"/>
    <property type="match status" value="1"/>
</dbReference>
<evidence type="ECO:0000259" key="1">
    <source>
        <dbReference type="Pfam" id="PF06250"/>
    </source>
</evidence>
<dbReference type="EMBL" id="CP045997">
    <property type="protein sequence ID" value="QHW00431.1"/>
    <property type="molecule type" value="Genomic_DNA"/>
</dbReference>
<feature type="domain" description="YhcG N-terminal" evidence="2">
    <location>
        <begin position="15"/>
        <end position="150"/>
    </location>
</feature>
<dbReference type="InterPro" id="IPR011856">
    <property type="entry name" value="tRNA_endonuc-like_dom_sf"/>
</dbReference>
<sequence>MNPIVPTSDPLLNDLRSLIAQSRQQIASVINAEITRLYWAIGKRIHEDILNQGRAEYGKQTIRRLSEQLITEFGRGFSVANLTNAVELARLYPDAQILQTLSEQFTWSHFVTFVTIKDELKRDFYMQMARLERWSVRTLQKKIDGMLYERTAISRLPEETIRQELAQLREDNQLSPDLVFRDPYVLDFLGLENNYSEQELEDAILSELQKFIIELGSDFAFMARQKRIVIDGEDHRIDLLFYHRRLRRLVAIDLKLGRFKAAYKGQMELYLGWLKQYEMLESEASPIGLILCAEKTREHIELMQLDKGDIRVAEYLTHQLPTTVLEQKLHLAIEQARLRLDFPKDEE</sequence>
<dbReference type="Gene3D" id="3.40.1350.10">
    <property type="match status" value="1"/>
</dbReference>
<protein>
    <submittedName>
        <fullName evidence="3">DUF1016 family protein</fullName>
    </submittedName>
</protein>
<dbReference type="InterPro" id="IPR009362">
    <property type="entry name" value="YhcG_C"/>
</dbReference>
<reference evidence="3 4" key="1">
    <citation type="submission" date="2019-11" db="EMBL/GenBank/DDBJ databases">
        <title>Spirosoma endbachense sp. nov., isolated from a natural salt meadow.</title>
        <authorList>
            <person name="Rojas J."/>
            <person name="Ambika Manirajan B."/>
            <person name="Ratering S."/>
            <person name="Suarez C."/>
            <person name="Geissler-Plaum R."/>
            <person name="Schnell S."/>
        </authorList>
    </citation>
    <scope>NUCLEOTIDE SEQUENCE [LARGE SCALE GENOMIC DNA]</scope>
    <source>
        <strain evidence="3 4">I-24</strain>
    </source>
</reference>
<keyword evidence="4" id="KW-1185">Reference proteome</keyword>
<gene>
    <name evidence="3" type="ORF">GJR95_37800</name>
</gene>
<accession>A0A6P1W945</accession>
<dbReference type="InterPro" id="IPR053148">
    <property type="entry name" value="PD-DEXK-like_domain"/>
</dbReference>
<dbReference type="KEGG" id="senf:GJR95_37800"/>
<dbReference type="GO" id="GO:0003676">
    <property type="term" value="F:nucleic acid binding"/>
    <property type="evidence" value="ECO:0007669"/>
    <property type="project" value="InterPro"/>
</dbReference>
<dbReference type="AlphaFoldDB" id="A0A6P1W945"/>
<dbReference type="InterPro" id="IPR041527">
    <property type="entry name" value="YhcG_N"/>
</dbReference>
<dbReference type="PANTHER" id="PTHR30547">
    <property type="entry name" value="UNCHARACTERIZED PROTEIN YHCG-RELATED"/>
    <property type="match status" value="1"/>
</dbReference>
<feature type="domain" description="YhcG PDDEXK nuclease" evidence="1">
    <location>
        <begin position="179"/>
        <end position="324"/>
    </location>
</feature>
<dbReference type="Pfam" id="PF06250">
    <property type="entry name" value="YhcG_C"/>
    <property type="match status" value="1"/>
</dbReference>
<dbReference type="PANTHER" id="PTHR30547:SF5">
    <property type="entry name" value="NUCLEASE YHCG-RELATED"/>
    <property type="match status" value="1"/>
</dbReference>
<evidence type="ECO:0000313" key="4">
    <source>
        <dbReference type="Proteomes" id="UP000464577"/>
    </source>
</evidence>
<name>A0A6P1W945_9BACT</name>